<reference evidence="1" key="1">
    <citation type="submission" date="2020-04" db="EMBL/GenBank/DDBJ databases">
        <authorList>
            <person name="Alioto T."/>
            <person name="Alioto T."/>
            <person name="Gomez Garrido J."/>
        </authorList>
    </citation>
    <scope>NUCLEOTIDE SEQUENCE</scope>
    <source>
        <strain evidence="1">A484AB</strain>
    </source>
</reference>
<protein>
    <submittedName>
        <fullName evidence="1">Uncharacterized protein</fullName>
    </submittedName>
</protein>
<dbReference type="NCBIfam" id="NF040941">
    <property type="entry name" value="GGGWT_bact"/>
    <property type="match status" value="1"/>
</dbReference>
<organism evidence="1 2">
    <name type="scientific">Paramuricea clavata</name>
    <name type="common">Red gorgonian</name>
    <name type="synonym">Violescent sea-whip</name>
    <dbReference type="NCBI Taxonomy" id="317549"/>
    <lineage>
        <taxon>Eukaryota</taxon>
        <taxon>Metazoa</taxon>
        <taxon>Cnidaria</taxon>
        <taxon>Anthozoa</taxon>
        <taxon>Octocorallia</taxon>
        <taxon>Malacalcyonacea</taxon>
        <taxon>Plexauridae</taxon>
        <taxon>Paramuricea</taxon>
    </lineage>
</organism>
<proteinExistence type="predicted"/>
<gene>
    <name evidence="1" type="ORF">PACLA_8A025440</name>
</gene>
<dbReference type="InterPro" id="IPR014716">
    <property type="entry name" value="Fibrinogen_a/b/g_C_1"/>
</dbReference>
<dbReference type="AlphaFoldDB" id="A0A6S7J520"/>
<dbReference type="OrthoDB" id="5946752at2759"/>
<accession>A0A6S7J520</accession>
<dbReference type="Proteomes" id="UP001152795">
    <property type="component" value="Unassembled WGS sequence"/>
</dbReference>
<evidence type="ECO:0000313" key="1">
    <source>
        <dbReference type="EMBL" id="CAB4027016.1"/>
    </source>
</evidence>
<dbReference type="Gene3D" id="3.90.215.10">
    <property type="entry name" value="Gamma Fibrinogen, chain A, domain 1"/>
    <property type="match status" value="1"/>
</dbReference>
<dbReference type="EMBL" id="CACRXK020014547">
    <property type="protein sequence ID" value="CAB4027016.1"/>
    <property type="molecule type" value="Genomic_DNA"/>
</dbReference>
<evidence type="ECO:0000313" key="2">
    <source>
        <dbReference type="Proteomes" id="UP001152795"/>
    </source>
</evidence>
<sequence>MFPVTKMLFVLLQFLFVFIRSGLGVKQTFFHRKAGQYLPDSVITTKYAECELECSWLCTIHKGCLSVNYKVSGLNQGLCQLNNNTISEKVGVTDDHFVYLAIAVWSQSKTKPQEIASKSSCKELFDNDGSLQSGIYQLQSKGSSQKYPVYCHMTEIPGCGPGGWTLVMKTNGDLSTFTYDSPLWTNKESYAVEDGLEGLTEKESKLASYWNTPFKKLCLGMTVNGDRKWMMLDYEASSLYNVIADGEYRKTTAGRVAWKYLIAGSSLQLYCNEEGFGIFYSKRITIRLGYMANNHENCDRSDSCIGFGIFFDTCQQTPQITCGNIALCSNNDNGHKLTAAFGYILVQ</sequence>
<keyword evidence="2" id="KW-1185">Reference proteome</keyword>
<name>A0A6S7J520_PARCT</name>
<dbReference type="SUPFAM" id="SSF56496">
    <property type="entry name" value="Fibrinogen C-terminal domain-like"/>
    <property type="match status" value="1"/>
</dbReference>
<dbReference type="InterPro" id="IPR036056">
    <property type="entry name" value="Fibrinogen-like_C"/>
</dbReference>
<comment type="caution">
    <text evidence="1">The sequence shown here is derived from an EMBL/GenBank/DDBJ whole genome shotgun (WGS) entry which is preliminary data.</text>
</comment>